<comment type="caution">
    <text evidence="6">Lacks conserved residue(s) required for the propagation of feature annotation.</text>
</comment>
<evidence type="ECO:0000256" key="5">
    <source>
        <dbReference type="ARBA" id="ARBA00022777"/>
    </source>
</evidence>
<comment type="similarity">
    <text evidence="2 6">Belongs to the NDK family.</text>
</comment>
<evidence type="ECO:0000256" key="3">
    <source>
        <dbReference type="ARBA" id="ARBA00012966"/>
    </source>
</evidence>
<dbReference type="SUPFAM" id="SSF54919">
    <property type="entry name" value="Nucleoside diphosphate kinase, NDK"/>
    <property type="match status" value="1"/>
</dbReference>
<proteinExistence type="inferred from homology"/>
<feature type="domain" description="Nucleoside diphosphate kinase-like" evidence="7">
    <location>
        <begin position="2"/>
        <end position="182"/>
    </location>
</feature>
<dbReference type="Pfam" id="PF00334">
    <property type="entry name" value="NDK"/>
    <property type="match status" value="2"/>
</dbReference>
<gene>
    <name evidence="8" type="ORF">ENR01_00140</name>
</gene>
<comment type="caution">
    <text evidence="8">The sequence shown here is derived from an EMBL/GenBank/DDBJ whole genome shotgun (WGS) entry which is preliminary data.</text>
</comment>
<dbReference type="EC" id="2.7.4.6" evidence="3"/>
<evidence type="ECO:0000256" key="4">
    <source>
        <dbReference type="ARBA" id="ARBA00022679"/>
    </source>
</evidence>
<keyword evidence="5 8" id="KW-0418">Kinase</keyword>
<dbReference type="GO" id="GO:0004550">
    <property type="term" value="F:nucleoside diphosphate kinase activity"/>
    <property type="evidence" value="ECO:0007669"/>
    <property type="project" value="UniProtKB-EC"/>
</dbReference>
<evidence type="ECO:0000256" key="1">
    <source>
        <dbReference type="ARBA" id="ARBA00001946"/>
    </source>
</evidence>
<dbReference type="PANTHER" id="PTHR11349">
    <property type="entry name" value="NUCLEOSIDE DIPHOSPHATE KINASE"/>
    <property type="match status" value="1"/>
</dbReference>
<dbReference type="Gene3D" id="3.30.70.141">
    <property type="entry name" value="Nucleoside diphosphate kinase-like domain"/>
    <property type="match status" value="1"/>
</dbReference>
<evidence type="ECO:0000259" key="7">
    <source>
        <dbReference type="SMART" id="SM00562"/>
    </source>
</evidence>
<accession>A0A831YPU9</accession>
<dbReference type="AlphaFoldDB" id="A0A831YPU9"/>
<keyword evidence="4 8" id="KW-0808">Transferase</keyword>
<comment type="cofactor">
    <cofactor evidence="1">
        <name>Mg(2+)</name>
        <dbReference type="ChEBI" id="CHEBI:18420"/>
    </cofactor>
</comment>
<name>A0A831YPU9_UNCKA</name>
<dbReference type="PROSITE" id="PS51374">
    <property type="entry name" value="NDPK_LIKE"/>
    <property type="match status" value="1"/>
</dbReference>
<dbReference type="SMART" id="SM00562">
    <property type="entry name" value="NDK"/>
    <property type="match status" value="1"/>
</dbReference>
<evidence type="ECO:0000256" key="2">
    <source>
        <dbReference type="ARBA" id="ARBA00008142"/>
    </source>
</evidence>
<sequence>MVERTIVIFKPDSVERGLVGEILSRFERTGLRIVGTKTTRVTKEFVGKHYPNSRDFLLSVGKKTIENYLKNNRDPREDFGSNDPIKVGEKVRQWSIQYLSRGPVIAVVLEGNQAVLNVRRLVGSTSPADNPPGTVRGDYSSDSFLFANMQGRSIQNLVHASGSAKEAKEELELWFKGEELLDYEKD</sequence>
<evidence type="ECO:0000313" key="8">
    <source>
        <dbReference type="EMBL" id="HEX61563.1"/>
    </source>
</evidence>
<dbReference type="EMBL" id="DSPJ01000005">
    <property type="protein sequence ID" value="HEX61563.1"/>
    <property type="molecule type" value="Genomic_DNA"/>
</dbReference>
<protein>
    <recommendedName>
        <fullName evidence="3">nucleoside-diphosphate kinase</fullName>
        <ecNumber evidence="3">2.7.4.6</ecNumber>
    </recommendedName>
</protein>
<dbReference type="InterPro" id="IPR034907">
    <property type="entry name" value="NDK-like_dom"/>
</dbReference>
<evidence type="ECO:0000256" key="6">
    <source>
        <dbReference type="PROSITE-ProRule" id="PRU00706"/>
    </source>
</evidence>
<organism evidence="8">
    <name type="scientific">candidate division WWE3 bacterium</name>
    <dbReference type="NCBI Taxonomy" id="2053526"/>
    <lineage>
        <taxon>Bacteria</taxon>
        <taxon>Katanobacteria</taxon>
    </lineage>
</organism>
<dbReference type="InterPro" id="IPR036850">
    <property type="entry name" value="NDK-like_dom_sf"/>
</dbReference>
<reference evidence="8" key="1">
    <citation type="journal article" date="2020" name="mSystems">
        <title>Genome- and Community-Level Interaction Insights into Carbon Utilization and Element Cycling Functions of Hydrothermarchaeota in Hydrothermal Sediment.</title>
        <authorList>
            <person name="Zhou Z."/>
            <person name="Liu Y."/>
            <person name="Xu W."/>
            <person name="Pan J."/>
            <person name="Luo Z.H."/>
            <person name="Li M."/>
        </authorList>
    </citation>
    <scope>NUCLEOTIDE SEQUENCE [LARGE SCALE GENOMIC DNA]</scope>
    <source>
        <strain evidence="8">SpSt-361</strain>
    </source>
</reference>